<name>A0A2H3JRL7_WOLCO</name>
<dbReference type="AlphaFoldDB" id="A0A2H3JRL7"/>
<feature type="region of interest" description="Disordered" evidence="1">
    <location>
        <begin position="29"/>
        <end position="108"/>
    </location>
</feature>
<accession>A0A2H3JRL7</accession>
<sequence length="253" mass="27929">MWRQSASSEYSTLFSSGLCVITSSNHGRPLSMMAGPSSPLDAESHHSSKKKSHSRTASTPHCHQHAQSALPRVETNVSARDTSKNGHSAPRTASSTTKTKAARKQPQCLDSSIRSWLDDEYRDRDIDQTDSYLNLKTENNRGSPLTGTSFLSFNVSPTESVVSLVPPSRQRRASIQTVPLPPRQSSATRKKRRSVMSVDLSLFAFDRQGGQSPALASKAFDEVIGWNEELPSDWRQGADSPFQDDRSFLITSY</sequence>
<gene>
    <name evidence="2" type="ORF">WOLCODRAFT_163874</name>
</gene>
<proteinExistence type="predicted"/>
<dbReference type="Proteomes" id="UP000218811">
    <property type="component" value="Unassembled WGS sequence"/>
</dbReference>
<feature type="compositionally biased region" description="Polar residues" evidence="1">
    <location>
        <begin position="55"/>
        <end position="67"/>
    </location>
</feature>
<organism evidence="2 3">
    <name type="scientific">Wolfiporia cocos (strain MD-104)</name>
    <name type="common">Brown rot fungus</name>
    <dbReference type="NCBI Taxonomy" id="742152"/>
    <lineage>
        <taxon>Eukaryota</taxon>
        <taxon>Fungi</taxon>
        <taxon>Dikarya</taxon>
        <taxon>Basidiomycota</taxon>
        <taxon>Agaricomycotina</taxon>
        <taxon>Agaricomycetes</taxon>
        <taxon>Polyporales</taxon>
        <taxon>Phaeolaceae</taxon>
        <taxon>Wolfiporia</taxon>
    </lineage>
</organism>
<feature type="compositionally biased region" description="Low complexity" evidence="1">
    <location>
        <begin position="88"/>
        <end position="99"/>
    </location>
</feature>
<evidence type="ECO:0000313" key="2">
    <source>
        <dbReference type="EMBL" id="PCH42543.1"/>
    </source>
</evidence>
<protein>
    <submittedName>
        <fullName evidence="2">Uncharacterized protein</fullName>
    </submittedName>
</protein>
<dbReference type="OMA" id="PIEYESA"/>
<dbReference type="EMBL" id="KB468124">
    <property type="protein sequence ID" value="PCH42543.1"/>
    <property type="molecule type" value="Genomic_DNA"/>
</dbReference>
<evidence type="ECO:0000313" key="3">
    <source>
        <dbReference type="Proteomes" id="UP000218811"/>
    </source>
</evidence>
<keyword evidence="3" id="KW-1185">Reference proteome</keyword>
<reference evidence="2 3" key="1">
    <citation type="journal article" date="2012" name="Science">
        <title>The Paleozoic origin of enzymatic lignin decomposition reconstructed from 31 fungal genomes.</title>
        <authorList>
            <person name="Floudas D."/>
            <person name="Binder M."/>
            <person name="Riley R."/>
            <person name="Barry K."/>
            <person name="Blanchette R.A."/>
            <person name="Henrissat B."/>
            <person name="Martinez A.T."/>
            <person name="Otillar R."/>
            <person name="Spatafora J.W."/>
            <person name="Yadav J.S."/>
            <person name="Aerts A."/>
            <person name="Benoit I."/>
            <person name="Boyd A."/>
            <person name="Carlson A."/>
            <person name="Copeland A."/>
            <person name="Coutinho P.M."/>
            <person name="de Vries R.P."/>
            <person name="Ferreira P."/>
            <person name="Findley K."/>
            <person name="Foster B."/>
            <person name="Gaskell J."/>
            <person name="Glotzer D."/>
            <person name="Gorecki P."/>
            <person name="Heitman J."/>
            <person name="Hesse C."/>
            <person name="Hori C."/>
            <person name="Igarashi K."/>
            <person name="Jurgens J.A."/>
            <person name="Kallen N."/>
            <person name="Kersten P."/>
            <person name="Kohler A."/>
            <person name="Kuees U."/>
            <person name="Kumar T.K.A."/>
            <person name="Kuo A."/>
            <person name="LaButti K."/>
            <person name="Larrondo L.F."/>
            <person name="Lindquist E."/>
            <person name="Ling A."/>
            <person name="Lombard V."/>
            <person name="Lucas S."/>
            <person name="Lundell T."/>
            <person name="Martin R."/>
            <person name="McLaughlin D.J."/>
            <person name="Morgenstern I."/>
            <person name="Morin E."/>
            <person name="Murat C."/>
            <person name="Nagy L.G."/>
            <person name="Nolan M."/>
            <person name="Ohm R.A."/>
            <person name="Patyshakuliyeva A."/>
            <person name="Rokas A."/>
            <person name="Ruiz-Duenas F.J."/>
            <person name="Sabat G."/>
            <person name="Salamov A."/>
            <person name="Samejima M."/>
            <person name="Schmutz J."/>
            <person name="Slot J.C."/>
            <person name="St John F."/>
            <person name="Stenlid J."/>
            <person name="Sun H."/>
            <person name="Sun S."/>
            <person name="Syed K."/>
            <person name="Tsang A."/>
            <person name="Wiebenga A."/>
            <person name="Young D."/>
            <person name="Pisabarro A."/>
            <person name="Eastwood D.C."/>
            <person name="Martin F."/>
            <person name="Cullen D."/>
            <person name="Grigoriev I.V."/>
            <person name="Hibbett D.S."/>
        </authorList>
    </citation>
    <scope>NUCLEOTIDE SEQUENCE [LARGE SCALE GENOMIC DNA]</scope>
    <source>
        <strain evidence="2 3">MD-104</strain>
    </source>
</reference>
<evidence type="ECO:0000256" key="1">
    <source>
        <dbReference type="SAM" id="MobiDB-lite"/>
    </source>
</evidence>